<name>A0A1S8BP43_9PEZI</name>
<protein>
    <recommendedName>
        <fullName evidence="4">Mg2+ transporter zinc transport protein</fullName>
    </recommendedName>
</protein>
<keyword evidence="1" id="KW-0472">Membrane</keyword>
<keyword evidence="1" id="KW-1133">Transmembrane helix</keyword>
<keyword evidence="1" id="KW-0812">Transmembrane</keyword>
<dbReference type="Proteomes" id="UP000190776">
    <property type="component" value="Unassembled WGS sequence"/>
</dbReference>
<comment type="caution">
    <text evidence="2">The sequence shown here is derived from an EMBL/GenBank/DDBJ whole genome shotgun (WGS) entry which is preliminary data.</text>
</comment>
<accession>A0A1S8BP43</accession>
<evidence type="ECO:0000256" key="1">
    <source>
        <dbReference type="SAM" id="Phobius"/>
    </source>
</evidence>
<dbReference type="OrthoDB" id="5361176at2759"/>
<dbReference type="AlphaFoldDB" id="A0A1S8BP43"/>
<organism evidence="2 3">
    <name type="scientific">Diplodia seriata</name>
    <dbReference type="NCBI Taxonomy" id="420778"/>
    <lineage>
        <taxon>Eukaryota</taxon>
        <taxon>Fungi</taxon>
        <taxon>Dikarya</taxon>
        <taxon>Ascomycota</taxon>
        <taxon>Pezizomycotina</taxon>
        <taxon>Dothideomycetes</taxon>
        <taxon>Dothideomycetes incertae sedis</taxon>
        <taxon>Botryosphaeriales</taxon>
        <taxon>Botryosphaeriaceae</taxon>
        <taxon>Diplodia</taxon>
    </lineage>
</organism>
<dbReference type="STRING" id="420778.A0A1S8BP43"/>
<evidence type="ECO:0000313" key="3">
    <source>
        <dbReference type="Proteomes" id="UP000190776"/>
    </source>
</evidence>
<sequence>MDSKFFSIAGSNSLIDVWRATLEAQSIHEQNQTALWISPLRYALSLLMAIKDFQINRSSAKECFYEAKTVLLGSSWANGLFPGALDPVDKYPAIFHDVEYRDTYWHITFEIPYVLWIHAKEITDYNADISRAQQLPEDSKERKPDHCVQEAHTTQDVVVTTKDMPFNNIIDQRNIVEVPEEWLYHQPDFLTFTSGLDDIDPLNGSNNLWTSLSFFEKKLKALCIVPEVSDESQFLYACVQLISTHIHSNKDTMFVNLLKILERVCMTHWVFISQQDSTKDVTPNHFSEVLLDIHATIERCMFLWVPEKWEEDMKKLLKLLFRVAANPELESSWICAAMSRTKEMTPPMRECGSSPRGQSAQEQKGAIVDVEGWTSGRWKRVGLDPLKEARMLTNNEILRMLRTRRPPSDDKKLDHADSQLGIIKKRLVWLPCADMDTVMTCYYSTPLSERENMLSFFERHATYDKFFFDGITTVLNTWKTELHLSFYQLHAQDRGYRSQGILKPTQIRFPSDEADKSIRYISRATMGFRFDGDFLDRYWTCHFIENKPKKGEETKVDITELSNMLQPQKLLPKDERRNQPWRQRKVLELILFDKVLEEITSSTEEIMKTIRNELKSIRYVSQKTLEGNNHDSSVSAEIPRSREADPNALEDAVTQPGLVKMKGDVYQRFSKKSKALEQILRVLDDDLGENYEHFEKWRTRDKNREPQQPRWSRNNEKKYRTTIIKMSASNDRRIKTLERCRSNVRSLRASLESTREYVRDDLNLRSAEDVRLFTYVTATFLPISFATSVFSMGGFPGRTLLGSMIGVATVALLLTGIAIAHDKTLASGARYFKRLVGGESSNDTQSLNCGRSAVTGNAVGNESEELMRTGPSSGLFRRFRGKARGDLTEVEDGVRRRRP</sequence>
<evidence type="ECO:0008006" key="4">
    <source>
        <dbReference type="Google" id="ProtNLM"/>
    </source>
</evidence>
<reference evidence="2 3" key="1">
    <citation type="submission" date="2017-01" db="EMBL/GenBank/DDBJ databases">
        <title>Draft genome sequence of Diplodia seriata F98.1, a fungal species involved in grapevine trunk diseases.</title>
        <authorList>
            <person name="Robert-Siegwald G."/>
            <person name="Vallet J."/>
            <person name="Abou-Mansour E."/>
            <person name="Xu J."/>
            <person name="Rey P."/>
            <person name="Bertsch C."/>
            <person name="Rego C."/>
            <person name="Larignon P."/>
            <person name="Fontaine F."/>
            <person name="Lebrun M.-H."/>
        </authorList>
    </citation>
    <scope>NUCLEOTIDE SEQUENCE [LARGE SCALE GENOMIC DNA]</scope>
    <source>
        <strain evidence="2 3">F98.1</strain>
    </source>
</reference>
<proteinExistence type="predicted"/>
<gene>
    <name evidence="2" type="ORF">BK809_0006013</name>
</gene>
<dbReference type="EMBL" id="MSZU01000074">
    <property type="protein sequence ID" value="OMP89291.1"/>
    <property type="molecule type" value="Genomic_DNA"/>
</dbReference>
<evidence type="ECO:0000313" key="2">
    <source>
        <dbReference type="EMBL" id="OMP89291.1"/>
    </source>
</evidence>
<feature type="transmembrane region" description="Helical" evidence="1">
    <location>
        <begin position="800"/>
        <end position="820"/>
    </location>
</feature>